<dbReference type="InterPro" id="IPR010064">
    <property type="entry name" value="HK97-gp10_tail"/>
</dbReference>
<dbReference type="AlphaFoldDB" id="A0A7X0RPS4"/>
<organism evidence="1 2">
    <name type="scientific">Cohnella nanjingensis</name>
    <dbReference type="NCBI Taxonomy" id="1387779"/>
    <lineage>
        <taxon>Bacteria</taxon>
        <taxon>Bacillati</taxon>
        <taxon>Bacillota</taxon>
        <taxon>Bacilli</taxon>
        <taxon>Bacillales</taxon>
        <taxon>Paenibacillaceae</taxon>
        <taxon>Cohnella</taxon>
    </lineage>
</organism>
<dbReference type="Pfam" id="PF04883">
    <property type="entry name" value="HK97-gp10_like"/>
    <property type="match status" value="1"/>
</dbReference>
<sequence>MAKWGSFDFGDMKKLADTFQKALDERVVERFLREFLMEMAMRAVRKIKKRTPVDSGELRRNWMVGNVERRGNSFVVEIFNNTEYGPYVEYGHRSGPGLTEWTEGRFMLTISMKEIERELPRYLERRQMELLEQLMNGRPPKKGG</sequence>
<dbReference type="EMBL" id="JACJVP010000007">
    <property type="protein sequence ID" value="MBB6670276.1"/>
    <property type="molecule type" value="Genomic_DNA"/>
</dbReference>
<evidence type="ECO:0000313" key="2">
    <source>
        <dbReference type="Proteomes" id="UP000547209"/>
    </source>
</evidence>
<comment type="caution">
    <text evidence="1">The sequence shown here is derived from an EMBL/GenBank/DDBJ whole genome shotgun (WGS) entry which is preliminary data.</text>
</comment>
<accession>A0A7X0RPS4</accession>
<gene>
    <name evidence="1" type="ORF">H7C19_06200</name>
</gene>
<proteinExistence type="predicted"/>
<protein>
    <submittedName>
        <fullName evidence="1">HK97 gp10 family phage protein</fullName>
    </submittedName>
</protein>
<evidence type="ECO:0000313" key="1">
    <source>
        <dbReference type="EMBL" id="MBB6670276.1"/>
    </source>
</evidence>
<keyword evidence="2" id="KW-1185">Reference proteome</keyword>
<reference evidence="1 2" key="1">
    <citation type="submission" date="2020-08" db="EMBL/GenBank/DDBJ databases">
        <title>Cohnella phylogeny.</title>
        <authorList>
            <person name="Dunlap C."/>
        </authorList>
    </citation>
    <scope>NUCLEOTIDE SEQUENCE [LARGE SCALE GENOMIC DNA]</scope>
    <source>
        <strain evidence="1 2">DSM 28246</strain>
    </source>
</reference>
<dbReference type="RefSeq" id="WP_185141713.1">
    <property type="nucleotide sequence ID" value="NZ_JACJVP010000007.1"/>
</dbReference>
<dbReference type="Proteomes" id="UP000547209">
    <property type="component" value="Unassembled WGS sequence"/>
</dbReference>
<name>A0A7X0RPS4_9BACL</name>